<comment type="caution">
    <text evidence="4">The sequence shown here is derived from an EMBL/GenBank/DDBJ whole genome shotgun (WGS) entry which is preliminary data.</text>
</comment>
<evidence type="ECO:0000259" key="3">
    <source>
        <dbReference type="PROSITE" id="PS50076"/>
    </source>
</evidence>
<protein>
    <submittedName>
        <fullName evidence="4">DnaJ family protein</fullName>
    </submittedName>
</protein>
<dbReference type="InterPro" id="IPR036770">
    <property type="entry name" value="Ankyrin_rpt-contain_sf"/>
</dbReference>
<feature type="compositionally biased region" description="Acidic residues" evidence="2">
    <location>
        <begin position="752"/>
        <end position="781"/>
    </location>
</feature>
<dbReference type="InterPro" id="IPR018253">
    <property type="entry name" value="DnaJ_domain_CS"/>
</dbReference>
<dbReference type="Gene3D" id="1.25.40.20">
    <property type="entry name" value="Ankyrin repeat-containing domain"/>
    <property type="match status" value="1"/>
</dbReference>
<feature type="region of interest" description="Disordered" evidence="2">
    <location>
        <begin position="890"/>
        <end position="917"/>
    </location>
</feature>
<dbReference type="InterPro" id="IPR001623">
    <property type="entry name" value="DnaJ_domain"/>
</dbReference>
<dbReference type="InterPro" id="IPR019734">
    <property type="entry name" value="TPR_rpt"/>
</dbReference>
<keyword evidence="5" id="KW-1185">Reference proteome</keyword>
<dbReference type="Gene3D" id="1.10.287.110">
    <property type="entry name" value="DnaJ domain"/>
    <property type="match status" value="1"/>
</dbReference>
<sequence>MRGHAGASAAYRRGAAYDGRSREANGDPFAGYRSANNGQGGASSSSSASSSANSSAPFASMTAMLSHKLQQVAEEMEASFTTEKDRYENALVTLRDKVGSLRTSLDLEKTRSSRQQELIDSLQQQLHDSQLVENMQSKERLLEQGKLVKEVESLRAEVMALRFQVLNNGPDVMNGTGRGENVNPNTPTKRSDKANAKESYSQQLLAAARDGKLETVKSLLNPERAIVSSALEAYRRTLSAALSEAASTRGRKSLDMVTLLLTCGADPFVASAEKTGWNAVHCASKAGSDKSLEKMLSFGAKAMGRHLEKTVEPETQTALHLAARGGHARCVRLLMRNGADVTARDKTGKTPLELAELTLVAAGEADAAALARSRASSAGSPKSIAGTREGGTHDPEDPAVSADDAAPGPQTQATDEEATTPREGSTPSEESKTRSTRAKSKHKSPKATAAAVVKAAEAEKLLRDADLLFWSHSVRANRLYAQEDFKGALAAYSAAIDLAESVKDERVATQANLATLYYNSARACVKAGLHLQAIERCSTAIELRGGSYKNALAQRASSHMALFDYARAVTDYEQLIQQSRADAEPASGSEDWTACLERARDLAAKATDHYLVLGLQADATPTQVKQSFRKQCLKWHPDKHRGSADDTARASIMFKAINEANEILSDEQKRTLYDIDRISKRMDDIVRRQHEEQTQWNAAAAAAEANASYFSASKRSRRAYADTRSPPYGSETGRARAGTGFRSSGSSRHNNEDDDDLDLGEDDDDLGEGVVDDDDDDDDDDVHVGAAHHDDDDDDLDDVSSLGSTSDGFEIHLDGEGRPGVASVGGDGVLSDDDDLDDDDDDVDEDEIFERLHTASRNFEARAARSRWSNAGGIRRSHLFSFGFRGGGAGSNSNSSNANASFGAGESTARSEFKMPL</sequence>
<dbReference type="PROSITE" id="PS50076">
    <property type="entry name" value="DNAJ_2"/>
    <property type="match status" value="1"/>
</dbReference>
<keyword evidence="1" id="KW-0040">ANK repeat</keyword>
<organism evidence="4 5">
    <name type="scientific">Hondaea fermentalgiana</name>
    <dbReference type="NCBI Taxonomy" id="2315210"/>
    <lineage>
        <taxon>Eukaryota</taxon>
        <taxon>Sar</taxon>
        <taxon>Stramenopiles</taxon>
        <taxon>Bigyra</taxon>
        <taxon>Labyrinthulomycetes</taxon>
        <taxon>Thraustochytrida</taxon>
        <taxon>Thraustochytriidae</taxon>
        <taxon>Hondaea</taxon>
    </lineage>
</organism>
<reference evidence="4 5" key="1">
    <citation type="submission" date="2017-12" db="EMBL/GenBank/DDBJ databases">
        <title>Sequencing, de novo assembly and annotation of complete genome of a new Thraustochytrid species, strain FCC1311.</title>
        <authorList>
            <person name="Sedici K."/>
            <person name="Godart F."/>
            <person name="Aiese Cigliano R."/>
            <person name="Sanseverino W."/>
            <person name="Barakat M."/>
            <person name="Ortet P."/>
            <person name="Marechal E."/>
            <person name="Cagnac O."/>
            <person name="Amato A."/>
        </authorList>
    </citation>
    <scope>NUCLEOTIDE SEQUENCE [LARGE SCALE GENOMIC DNA]</scope>
</reference>
<dbReference type="SMART" id="SM00028">
    <property type="entry name" value="TPR"/>
    <property type="match status" value="3"/>
</dbReference>
<feature type="region of interest" description="Disordered" evidence="2">
    <location>
        <begin position="372"/>
        <end position="448"/>
    </location>
</feature>
<dbReference type="InParanoid" id="A0A2R5G760"/>
<dbReference type="SMART" id="SM00271">
    <property type="entry name" value="DnaJ"/>
    <property type="match status" value="1"/>
</dbReference>
<evidence type="ECO:0000256" key="1">
    <source>
        <dbReference type="PROSITE-ProRule" id="PRU00023"/>
    </source>
</evidence>
<dbReference type="PRINTS" id="PR00625">
    <property type="entry name" value="JDOMAIN"/>
</dbReference>
<feature type="repeat" description="ANK" evidence="1">
    <location>
        <begin position="314"/>
        <end position="346"/>
    </location>
</feature>
<proteinExistence type="predicted"/>
<dbReference type="InterPro" id="IPR052758">
    <property type="entry name" value="SRC_co-chaperone"/>
</dbReference>
<dbReference type="InterPro" id="IPR036869">
    <property type="entry name" value="J_dom_sf"/>
</dbReference>
<feature type="region of interest" description="Disordered" evidence="2">
    <location>
        <begin position="172"/>
        <end position="197"/>
    </location>
</feature>
<dbReference type="Proteomes" id="UP000241890">
    <property type="component" value="Unassembled WGS sequence"/>
</dbReference>
<dbReference type="PROSITE" id="PS00636">
    <property type="entry name" value="DNAJ_1"/>
    <property type="match status" value="1"/>
</dbReference>
<feature type="region of interest" description="Disordered" evidence="2">
    <location>
        <begin position="1"/>
        <end position="55"/>
    </location>
</feature>
<dbReference type="OrthoDB" id="341259at2759"/>
<feature type="domain" description="J" evidence="3">
    <location>
        <begin position="608"/>
        <end position="677"/>
    </location>
</feature>
<evidence type="ECO:0000256" key="2">
    <source>
        <dbReference type="SAM" id="MobiDB-lite"/>
    </source>
</evidence>
<dbReference type="InterPro" id="IPR002110">
    <property type="entry name" value="Ankyrin_rpt"/>
</dbReference>
<feature type="compositionally biased region" description="Acidic residues" evidence="2">
    <location>
        <begin position="830"/>
        <end position="842"/>
    </location>
</feature>
<dbReference type="AlphaFoldDB" id="A0A2R5G760"/>
<gene>
    <name evidence="4" type="ORF">FCC1311_023792</name>
</gene>
<evidence type="ECO:0000313" key="4">
    <source>
        <dbReference type="EMBL" id="GBG26159.1"/>
    </source>
</evidence>
<dbReference type="SUPFAM" id="SSF48452">
    <property type="entry name" value="TPR-like"/>
    <property type="match status" value="1"/>
</dbReference>
<dbReference type="InterPro" id="IPR011990">
    <property type="entry name" value="TPR-like_helical_dom_sf"/>
</dbReference>
<feature type="compositionally biased region" description="Low complexity" evidence="2">
    <location>
        <begin position="1"/>
        <end position="18"/>
    </location>
</feature>
<dbReference type="PANTHER" id="PTHR44200">
    <property type="entry name" value="DNAJ HOMOLOG SUBFAMILY C MEMBER 7"/>
    <property type="match status" value="1"/>
</dbReference>
<dbReference type="SUPFAM" id="SSF46565">
    <property type="entry name" value="Chaperone J-domain"/>
    <property type="match status" value="1"/>
</dbReference>
<dbReference type="EMBL" id="BEYU01000019">
    <property type="protein sequence ID" value="GBG26159.1"/>
    <property type="molecule type" value="Genomic_DNA"/>
</dbReference>
<feature type="compositionally biased region" description="Low complexity" evidence="2">
    <location>
        <begin position="34"/>
        <end position="55"/>
    </location>
</feature>
<accession>A0A2R5G760</accession>
<dbReference type="Pfam" id="PF13857">
    <property type="entry name" value="Ank_5"/>
    <property type="match status" value="1"/>
</dbReference>
<evidence type="ECO:0000313" key="5">
    <source>
        <dbReference type="Proteomes" id="UP000241890"/>
    </source>
</evidence>
<feature type="region of interest" description="Disordered" evidence="2">
    <location>
        <begin position="714"/>
        <end position="842"/>
    </location>
</feature>
<dbReference type="Pfam" id="PF00226">
    <property type="entry name" value="DnaJ"/>
    <property type="match status" value="1"/>
</dbReference>
<dbReference type="PROSITE" id="PS50088">
    <property type="entry name" value="ANK_REPEAT"/>
    <property type="match status" value="1"/>
</dbReference>
<name>A0A2R5G760_9STRA</name>
<dbReference type="SMART" id="SM00248">
    <property type="entry name" value="ANK"/>
    <property type="match status" value="3"/>
</dbReference>
<feature type="compositionally biased region" description="Low complexity" evidence="2">
    <location>
        <begin position="891"/>
        <end position="907"/>
    </location>
</feature>
<dbReference type="PROSITE" id="PS50297">
    <property type="entry name" value="ANK_REP_REGION"/>
    <property type="match status" value="1"/>
</dbReference>
<dbReference type="CDD" id="cd06257">
    <property type="entry name" value="DnaJ"/>
    <property type="match status" value="1"/>
</dbReference>
<dbReference type="SUPFAM" id="SSF48403">
    <property type="entry name" value="Ankyrin repeat"/>
    <property type="match status" value="1"/>
</dbReference>
<dbReference type="Gene3D" id="1.25.40.10">
    <property type="entry name" value="Tetratricopeptide repeat domain"/>
    <property type="match status" value="1"/>
</dbReference>
<feature type="compositionally biased region" description="Basic residues" evidence="2">
    <location>
        <begin position="434"/>
        <end position="445"/>
    </location>
</feature>
<dbReference type="PANTHER" id="PTHR44200:SF1">
    <property type="entry name" value="DNAJ HOMOLOG SUBFAMILY C MEMBER 7"/>
    <property type="match status" value="1"/>
</dbReference>